<feature type="transmembrane region" description="Helical" evidence="1">
    <location>
        <begin position="64"/>
        <end position="83"/>
    </location>
</feature>
<organism evidence="3 4">
    <name type="scientific">Calothrix parasitica NIES-267</name>
    <dbReference type="NCBI Taxonomy" id="1973488"/>
    <lineage>
        <taxon>Bacteria</taxon>
        <taxon>Bacillati</taxon>
        <taxon>Cyanobacteriota</taxon>
        <taxon>Cyanophyceae</taxon>
        <taxon>Nostocales</taxon>
        <taxon>Calotrichaceae</taxon>
        <taxon>Calothrix</taxon>
    </lineage>
</organism>
<evidence type="ECO:0000256" key="1">
    <source>
        <dbReference type="SAM" id="Phobius"/>
    </source>
</evidence>
<sequence>MSKLSNYSTQEPDDNPYRQIELSIVEERLRQARQSFNLALFTTAICSGVTAGGAALLLNGTVAPGTLTTIGGVASSAYCFKFARDANDRLDKITSDLRKRN</sequence>
<protein>
    <recommendedName>
        <fullName evidence="2">Cyanobacterial TRADD-N associated 2 transmembrane domain-containing protein</fullName>
    </recommendedName>
</protein>
<dbReference type="InterPro" id="IPR048567">
    <property type="entry name" value="CyanoTRADDas_TM"/>
</dbReference>
<dbReference type="AlphaFoldDB" id="A0A1Z4LSZ2"/>
<name>A0A1Z4LSZ2_9CYAN</name>
<dbReference type="Proteomes" id="UP000218418">
    <property type="component" value="Chromosome"/>
</dbReference>
<accession>A0A1Z4LSZ2</accession>
<evidence type="ECO:0000313" key="3">
    <source>
        <dbReference type="EMBL" id="BAY84370.1"/>
    </source>
</evidence>
<keyword evidence="1" id="KW-0812">Transmembrane</keyword>
<feature type="transmembrane region" description="Helical" evidence="1">
    <location>
        <begin position="38"/>
        <end position="58"/>
    </location>
</feature>
<dbReference type="EMBL" id="AP018227">
    <property type="protein sequence ID" value="BAY84370.1"/>
    <property type="molecule type" value="Genomic_DNA"/>
</dbReference>
<keyword evidence="4" id="KW-1185">Reference proteome</keyword>
<proteinExistence type="predicted"/>
<evidence type="ECO:0000259" key="2">
    <source>
        <dbReference type="Pfam" id="PF20712"/>
    </source>
</evidence>
<dbReference type="Pfam" id="PF20712">
    <property type="entry name" value="CyanoTRADDas_TM"/>
    <property type="match status" value="1"/>
</dbReference>
<feature type="domain" description="Cyanobacterial TRADD-N associated 2 transmembrane" evidence="2">
    <location>
        <begin position="27"/>
        <end position="90"/>
    </location>
</feature>
<reference evidence="3 4" key="1">
    <citation type="submission" date="2017-06" db="EMBL/GenBank/DDBJ databases">
        <title>Genome sequencing of cyanobaciteial culture collection at National Institute for Environmental Studies (NIES).</title>
        <authorList>
            <person name="Hirose Y."/>
            <person name="Shimura Y."/>
            <person name="Fujisawa T."/>
            <person name="Nakamura Y."/>
            <person name="Kawachi M."/>
        </authorList>
    </citation>
    <scope>NUCLEOTIDE SEQUENCE [LARGE SCALE GENOMIC DNA]</scope>
    <source>
        <strain evidence="3 4">NIES-267</strain>
    </source>
</reference>
<keyword evidence="1" id="KW-1133">Transmembrane helix</keyword>
<evidence type="ECO:0000313" key="4">
    <source>
        <dbReference type="Proteomes" id="UP000218418"/>
    </source>
</evidence>
<keyword evidence="1" id="KW-0472">Membrane</keyword>
<gene>
    <name evidence="3" type="ORF">NIES267_38660</name>
</gene>